<dbReference type="AlphaFoldDB" id="A0AAN8X4M0"/>
<dbReference type="GO" id="GO:0006412">
    <property type="term" value="P:translation"/>
    <property type="evidence" value="ECO:0007669"/>
    <property type="project" value="InterPro"/>
</dbReference>
<dbReference type="FunFam" id="3.40.1370.10:FF:000005">
    <property type="entry name" value="39S ribosomal protein L4, mitochondrial"/>
    <property type="match status" value="1"/>
</dbReference>
<dbReference type="InterPro" id="IPR013005">
    <property type="entry name" value="Ribosomal_uL4-like"/>
</dbReference>
<name>A0AAN8X4M0_HALRR</name>
<keyword evidence="3 9" id="KW-0689">Ribosomal protein</keyword>
<feature type="region of interest" description="Disordered" evidence="8">
    <location>
        <begin position="1"/>
        <end position="24"/>
    </location>
</feature>
<evidence type="ECO:0000256" key="1">
    <source>
        <dbReference type="ARBA" id="ARBA00004173"/>
    </source>
</evidence>
<proteinExistence type="inferred from homology"/>
<reference evidence="9 10" key="1">
    <citation type="submission" date="2023-11" db="EMBL/GenBank/DDBJ databases">
        <title>Halocaridina rubra genome assembly.</title>
        <authorList>
            <person name="Smith C."/>
        </authorList>
    </citation>
    <scope>NUCLEOTIDE SEQUENCE [LARGE SCALE GENOMIC DNA]</scope>
    <source>
        <strain evidence="9">EP-1</strain>
        <tissue evidence="9">Whole</tissue>
    </source>
</reference>
<evidence type="ECO:0000256" key="8">
    <source>
        <dbReference type="SAM" id="MobiDB-lite"/>
    </source>
</evidence>
<evidence type="ECO:0000256" key="6">
    <source>
        <dbReference type="ARBA" id="ARBA00040565"/>
    </source>
</evidence>
<dbReference type="PANTHER" id="PTHR10746:SF6">
    <property type="entry name" value="LARGE RIBOSOMAL SUBUNIT PROTEIN UL4M"/>
    <property type="match status" value="1"/>
</dbReference>
<accession>A0AAN8X4M0</accession>
<dbReference type="Pfam" id="PF00573">
    <property type="entry name" value="Ribosomal_L4"/>
    <property type="match status" value="1"/>
</dbReference>
<evidence type="ECO:0000256" key="7">
    <source>
        <dbReference type="ARBA" id="ARBA00082711"/>
    </source>
</evidence>
<dbReference type="InterPro" id="IPR023574">
    <property type="entry name" value="Ribosomal_uL4_dom_sf"/>
</dbReference>
<keyword evidence="5" id="KW-0687">Ribonucleoprotein</keyword>
<keyword evidence="10" id="KW-1185">Reference proteome</keyword>
<dbReference type="EMBL" id="JAXCGZ010013318">
    <property type="protein sequence ID" value="KAK7072869.1"/>
    <property type="molecule type" value="Genomic_DNA"/>
</dbReference>
<keyword evidence="4" id="KW-0496">Mitochondrion</keyword>
<evidence type="ECO:0000256" key="2">
    <source>
        <dbReference type="ARBA" id="ARBA00010528"/>
    </source>
</evidence>
<dbReference type="GO" id="GO:0005840">
    <property type="term" value="C:ribosome"/>
    <property type="evidence" value="ECO:0007669"/>
    <property type="project" value="UniProtKB-KW"/>
</dbReference>
<dbReference type="GO" id="GO:1990904">
    <property type="term" value="C:ribonucleoprotein complex"/>
    <property type="evidence" value="ECO:0007669"/>
    <property type="project" value="UniProtKB-KW"/>
</dbReference>
<comment type="subcellular location">
    <subcellularLocation>
        <location evidence="1">Mitochondrion</location>
    </subcellularLocation>
</comment>
<dbReference type="NCBIfam" id="TIGR03953">
    <property type="entry name" value="rplD_bact"/>
    <property type="match status" value="1"/>
</dbReference>
<dbReference type="GO" id="GO:0003735">
    <property type="term" value="F:structural constituent of ribosome"/>
    <property type="evidence" value="ECO:0007669"/>
    <property type="project" value="InterPro"/>
</dbReference>
<gene>
    <name evidence="9" type="primary">MRPL4</name>
    <name evidence="9" type="ORF">SK128_011163</name>
</gene>
<dbReference type="Gene3D" id="3.40.1370.10">
    <property type="match status" value="1"/>
</dbReference>
<protein>
    <recommendedName>
        <fullName evidence="6">Large ribosomal subunit protein uL4m</fullName>
    </recommendedName>
    <alternativeName>
        <fullName evidence="7">39S ribosomal protein L4, mitochondrial</fullName>
    </alternativeName>
</protein>
<dbReference type="GO" id="GO:0005743">
    <property type="term" value="C:mitochondrial inner membrane"/>
    <property type="evidence" value="ECO:0007669"/>
    <property type="project" value="UniProtKB-ARBA"/>
</dbReference>
<evidence type="ECO:0000256" key="3">
    <source>
        <dbReference type="ARBA" id="ARBA00022980"/>
    </source>
</evidence>
<comment type="similarity">
    <text evidence="2">Belongs to the universal ribosomal protein uL4 family.</text>
</comment>
<evidence type="ECO:0000256" key="5">
    <source>
        <dbReference type="ARBA" id="ARBA00023274"/>
    </source>
</evidence>
<dbReference type="PANTHER" id="PTHR10746">
    <property type="entry name" value="50S RIBOSOMAL PROTEIN L4"/>
    <property type="match status" value="1"/>
</dbReference>
<organism evidence="9 10">
    <name type="scientific">Halocaridina rubra</name>
    <name type="common">Hawaiian red shrimp</name>
    <dbReference type="NCBI Taxonomy" id="373956"/>
    <lineage>
        <taxon>Eukaryota</taxon>
        <taxon>Metazoa</taxon>
        <taxon>Ecdysozoa</taxon>
        <taxon>Arthropoda</taxon>
        <taxon>Crustacea</taxon>
        <taxon>Multicrustacea</taxon>
        <taxon>Malacostraca</taxon>
        <taxon>Eumalacostraca</taxon>
        <taxon>Eucarida</taxon>
        <taxon>Decapoda</taxon>
        <taxon>Pleocyemata</taxon>
        <taxon>Caridea</taxon>
        <taxon>Atyoidea</taxon>
        <taxon>Atyidae</taxon>
        <taxon>Halocaridina</taxon>
    </lineage>
</organism>
<dbReference type="SUPFAM" id="SSF52166">
    <property type="entry name" value="Ribosomal protein L4"/>
    <property type="match status" value="1"/>
</dbReference>
<dbReference type="InterPro" id="IPR002136">
    <property type="entry name" value="Ribosomal_uL4"/>
</dbReference>
<evidence type="ECO:0000313" key="10">
    <source>
        <dbReference type="Proteomes" id="UP001381693"/>
    </source>
</evidence>
<evidence type="ECO:0000313" key="9">
    <source>
        <dbReference type="EMBL" id="KAK7072869.1"/>
    </source>
</evidence>
<dbReference type="Proteomes" id="UP001381693">
    <property type="component" value="Unassembled WGS sequence"/>
</dbReference>
<comment type="caution">
    <text evidence="9">The sequence shown here is derived from an EMBL/GenBank/DDBJ whole genome shotgun (WGS) entry which is preliminary data.</text>
</comment>
<sequence length="335" mass="37962">MSTSVTDFMKTSPVYEPTEGSTHTIQEGKEEDNTSFCKQLSCVCLCCSHLICTGSYGVLIELLVQVLHAAVMFYPAPAVSRLAAPLILDTRTERKRNIVDDREAWIETLDSDVSPSQIGLIKLHPDVFAAYPRLDIIHQNAVWQQKYRRVNYAQTKVLHEVRGGGRKPWPQKGSGRARHGSIRSPLWIGGCKSHGPRAYTTEFYMLSLMDRVHGLLSTLSAKFAQDDIKIVEDLEIPSDEAPYIEKLCEERHWGPAVLFVDDTDIMPRNISIATNTIFHYNIMPVYGLNVHSMLKHDTLVLTVAAVQRIEERLLFHLNRPDRHIVTSSRFKRPAI</sequence>
<evidence type="ECO:0000256" key="4">
    <source>
        <dbReference type="ARBA" id="ARBA00023128"/>
    </source>
</evidence>